<dbReference type="OrthoDB" id="52928at2"/>
<dbReference type="SUPFAM" id="SSF53098">
    <property type="entry name" value="Ribonuclease H-like"/>
    <property type="match status" value="1"/>
</dbReference>
<dbReference type="InterPro" id="IPR009057">
    <property type="entry name" value="Homeodomain-like_sf"/>
</dbReference>
<name>A0A4Y9FVU6_9MICO</name>
<dbReference type="RefSeq" id="WP_135114862.1">
    <property type="nucleotide sequence ID" value="NZ_JADGLL010000027.1"/>
</dbReference>
<keyword evidence="3" id="KW-1185">Reference proteome</keyword>
<dbReference type="Pfam" id="PF13565">
    <property type="entry name" value="HTH_32"/>
    <property type="match status" value="1"/>
</dbReference>
<dbReference type="PANTHER" id="PTHR35004:SF7">
    <property type="entry name" value="INTEGRASE PROTEIN"/>
    <property type="match status" value="1"/>
</dbReference>
<comment type="caution">
    <text evidence="2">The sequence shown here is derived from an EMBL/GenBank/DDBJ whole genome shotgun (WGS) entry which is preliminary data.</text>
</comment>
<dbReference type="EMBL" id="SPQB01000027">
    <property type="protein sequence ID" value="TFU32361.1"/>
    <property type="molecule type" value="Genomic_DNA"/>
</dbReference>
<feature type="domain" description="Integrase catalytic" evidence="1">
    <location>
        <begin position="129"/>
        <end position="303"/>
    </location>
</feature>
<gene>
    <name evidence="2" type="ORF">E4U02_10875</name>
</gene>
<dbReference type="Gene3D" id="3.30.420.10">
    <property type="entry name" value="Ribonuclease H-like superfamily/Ribonuclease H"/>
    <property type="match status" value="1"/>
</dbReference>
<dbReference type="InterPro" id="IPR001584">
    <property type="entry name" value="Integrase_cat-core"/>
</dbReference>
<dbReference type="InterPro" id="IPR047656">
    <property type="entry name" value="IS481-like_transpos"/>
</dbReference>
<dbReference type="Pfam" id="PF13683">
    <property type="entry name" value="rve_3"/>
    <property type="match status" value="1"/>
</dbReference>
<organism evidence="2 3">
    <name type="scientific">Microbacterium paludicola</name>
    <dbReference type="NCBI Taxonomy" id="300019"/>
    <lineage>
        <taxon>Bacteria</taxon>
        <taxon>Bacillati</taxon>
        <taxon>Actinomycetota</taxon>
        <taxon>Actinomycetes</taxon>
        <taxon>Micrococcales</taxon>
        <taxon>Microbacteriaceae</taxon>
        <taxon>Microbacterium</taxon>
    </lineage>
</organism>
<dbReference type="PROSITE" id="PS50994">
    <property type="entry name" value="INTEGRASE"/>
    <property type="match status" value="1"/>
</dbReference>
<dbReference type="NCBIfam" id="NF033577">
    <property type="entry name" value="transpos_IS481"/>
    <property type="match status" value="1"/>
</dbReference>
<accession>A0A4Y9FVU6</accession>
<evidence type="ECO:0000313" key="3">
    <source>
        <dbReference type="Proteomes" id="UP000298358"/>
    </source>
</evidence>
<protein>
    <submittedName>
        <fullName evidence="2">IS481 family transposase</fullName>
    </submittedName>
</protein>
<reference evidence="2 3" key="1">
    <citation type="submission" date="2019-03" db="EMBL/GenBank/DDBJ databases">
        <title>Diversity of the mouse oral microbiome.</title>
        <authorList>
            <person name="Joseph S."/>
            <person name="Aduse-Opoku J."/>
            <person name="Curtis M."/>
            <person name="Wade W."/>
            <person name="Hashim A."/>
        </authorList>
    </citation>
    <scope>NUCLEOTIDE SEQUENCE [LARGE SCALE GENOMIC DNA]</scope>
    <source>
        <strain evidence="2 3">P1012</strain>
    </source>
</reference>
<dbReference type="AlphaFoldDB" id="A0A4Y9FVU6"/>
<dbReference type="PANTHER" id="PTHR35004">
    <property type="entry name" value="TRANSPOSASE RV3428C-RELATED"/>
    <property type="match status" value="1"/>
</dbReference>
<dbReference type="GO" id="GO:0003676">
    <property type="term" value="F:nucleic acid binding"/>
    <property type="evidence" value="ECO:0007669"/>
    <property type="project" value="InterPro"/>
</dbReference>
<evidence type="ECO:0000259" key="1">
    <source>
        <dbReference type="PROSITE" id="PS50994"/>
    </source>
</evidence>
<dbReference type="GO" id="GO:0015074">
    <property type="term" value="P:DNA integration"/>
    <property type="evidence" value="ECO:0007669"/>
    <property type="project" value="InterPro"/>
</dbReference>
<dbReference type="SUPFAM" id="SSF46689">
    <property type="entry name" value="Homeodomain-like"/>
    <property type="match status" value="1"/>
</dbReference>
<dbReference type="InterPro" id="IPR012337">
    <property type="entry name" value="RNaseH-like_sf"/>
</dbReference>
<evidence type="ECO:0000313" key="2">
    <source>
        <dbReference type="EMBL" id="TFU32361.1"/>
    </source>
</evidence>
<sequence>MAKYEVLIKAVTIQGLSYGEVARRYGVSKTLVHKLHHRWLSEGDAAFEPRSRRPARNPNRTPESVRERVLALRHQLTAAGLDAGADTIVEHLAREHVTVSRVTVWRILKAAGIVAAQPQKRPRSWQRFTAERPNELWQSDFTHVLLADGTDIEVIGWLDDHSRYLLHLSAHPRVTGRTVTNTFNTTAAEHGHPAATLTDNGMVYTTRLARGGRGRGDGTGNAFETLLAALGITQKNGRPFKPTTQGKIERFWQTLKKHLATQPAATLTDLQTALDTFRDYYNHVRPHRGIGRKTPAFAYQLIPKAAPTKPDDPNIWRVRYDTVDNDGKITIRHSGRLLHLGIGRAHARTKIICLVHNDEATITDTDTGEHLADFTLDPSHGYQRKNG</sequence>
<proteinExistence type="predicted"/>
<dbReference type="Proteomes" id="UP000298358">
    <property type="component" value="Unassembled WGS sequence"/>
</dbReference>
<dbReference type="InterPro" id="IPR036397">
    <property type="entry name" value="RNaseH_sf"/>
</dbReference>